<comment type="caution">
    <text evidence="3">The sequence shown here is derived from an EMBL/GenBank/DDBJ whole genome shotgun (WGS) entry which is preliminary data.</text>
</comment>
<dbReference type="EMBL" id="JAAIUW010000006">
    <property type="protein sequence ID" value="KAF7827328.1"/>
    <property type="molecule type" value="Genomic_DNA"/>
</dbReference>
<keyword evidence="1" id="KW-1133">Transmembrane helix</keyword>
<proteinExistence type="predicted"/>
<dbReference type="OrthoDB" id="1391789at2759"/>
<keyword evidence="1" id="KW-0472">Membrane</keyword>
<evidence type="ECO:0000313" key="4">
    <source>
        <dbReference type="Proteomes" id="UP000634136"/>
    </source>
</evidence>
<feature type="domain" description="RNase H type-1" evidence="2">
    <location>
        <begin position="208"/>
        <end position="266"/>
    </location>
</feature>
<dbReference type="InterPro" id="IPR002156">
    <property type="entry name" value="RNaseH_domain"/>
</dbReference>
<dbReference type="GO" id="GO:0003676">
    <property type="term" value="F:nucleic acid binding"/>
    <property type="evidence" value="ECO:0007669"/>
    <property type="project" value="InterPro"/>
</dbReference>
<keyword evidence="1" id="KW-0812">Transmembrane</keyword>
<gene>
    <name evidence="3" type="ORF">G2W53_018492</name>
</gene>
<dbReference type="AlphaFoldDB" id="A0A834WNE5"/>
<dbReference type="InterPro" id="IPR053151">
    <property type="entry name" value="RNase_H-like"/>
</dbReference>
<organism evidence="3 4">
    <name type="scientific">Senna tora</name>
    <dbReference type="NCBI Taxonomy" id="362788"/>
    <lineage>
        <taxon>Eukaryota</taxon>
        <taxon>Viridiplantae</taxon>
        <taxon>Streptophyta</taxon>
        <taxon>Embryophyta</taxon>
        <taxon>Tracheophyta</taxon>
        <taxon>Spermatophyta</taxon>
        <taxon>Magnoliopsida</taxon>
        <taxon>eudicotyledons</taxon>
        <taxon>Gunneridae</taxon>
        <taxon>Pentapetalae</taxon>
        <taxon>rosids</taxon>
        <taxon>fabids</taxon>
        <taxon>Fabales</taxon>
        <taxon>Fabaceae</taxon>
        <taxon>Caesalpinioideae</taxon>
        <taxon>Cassia clade</taxon>
        <taxon>Senna</taxon>
    </lineage>
</organism>
<keyword evidence="4" id="KW-1185">Reference proteome</keyword>
<evidence type="ECO:0000259" key="2">
    <source>
        <dbReference type="Pfam" id="PF13456"/>
    </source>
</evidence>
<evidence type="ECO:0000256" key="1">
    <source>
        <dbReference type="SAM" id="Phobius"/>
    </source>
</evidence>
<name>A0A834WNE5_9FABA</name>
<dbReference type="Pfam" id="PF13456">
    <property type="entry name" value="RVT_3"/>
    <property type="match status" value="1"/>
</dbReference>
<accession>A0A834WNE5</accession>
<protein>
    <submittedName>
        <fullName evidence="3">Ribonuclease H</fullName>
    </submittedName>
</protein>
<dbReference type="InterPro" id="IPR044730">
    <property type="entry name" value="RNase_H-like_dom_plant"/>
</dbReference>
<evidence type="ECO:0000313" key="3">
    <source>
        <dbReference type="EMBL" id="KAF7827328.1"/>
    </source>
</evidence>
<dbReference type="GO" id="GO:0004523">
    <property type="term" value="F:RNA-DNA hybrid ribonuclease activity"/>
    <property type="evidence" value="ECO:0007669"/>
    <property type="project" value="InterPro"/>
</dbReference>
<dbReference type="CDD" id="cd06222">
    <property type="entry name" value="RNase_H_like"/>
    <property type="match status" value="1"/>
</dbReference>
<reference evidence="3" key="1">
    <citation type="submission" date="2020-09" db="EMBL/GenBank/DDBJ databases">
        <title>Genome-Enabled Discovery of Anthraquinone Biosynthesis in Senna tora.</title>
        <authorList>
            <person name="Kang S.-H."/>
            <person name="Pandey R.P."/>
            <person name="Lee C.-M."/>
            <person name="Sim J.-S."/>
            <person name="Jeong J.-T."/>
            <person name="Choi B.-S."/>
            <person name="Jung M."/>
            <person name="Ginzburg D."/>
            <person name="Zhao K."/>
            <person name="Won S.Y."/>
            <person name="Oh T.-J."/>
            <person name="Yu Y."/>
            <person name="Kim N.-H."/>
            <person name="Lee O.R."/>
            <person name="Lee T.-H."/>
            <person name="Bashyal P."/>
            <person name="Kim T.-S."/>
            <person name="Lee W.-H."/>
            <person name="Kawkins C."/>
            <person name="Kim C.-K."/>
            <person name="Kim J.S."/>
            <person name="Ahn B.O."/>
            <person name="Rhee S.Y."/>
            <person name="Sohng J.K."/>
        </authorList>
    </citation>
    <scope>NUCLEOTIDE SEQUENCE</scope>
    <source>
        <tissue evidence="3">Leaf</tissue>
    </source>
</reference>
<dbReference type="PANTHER" id="PTHR47723">
    <property type="entry name" value="OS05G0353850 PROTEIN"/>
    <property type="match status" value="1"/>
</dbReference>
<dbReference type="Proteomes" id="UP000634136">
    <property type="component" value="Unassembled WGS sequence"/>
</dbReference>
<feature type="transmembrane region" description="Helical" evidence="1">
    <location>
        <begin position="139"/>
        <end position="163"/>
    </location>
</feature>
<sequence length="299" mass="32850">MNANKHSPNSKNLANPQYLCVDCKSIDEFLNSDVPDIKCLCTNDIIFHVCKEVDELLDLQGTHDTLLVPDFSVPTGNFVLLGMEIDEQHSPPQDPSSSLVTKSIREYALGIDALTEKGSVTYHLALTLPTLNLQDWLCLTWLVTLGIVITVGACALEILVALLGSGGTSSFSMAKQRATMMPRLFCGITVKRTISWDPPLKNWIKINVDGLVITEPLADSACGGVLSNSRSEFVCAFARNVGSCNIMHIELWGIFFGLEVAWNRAVAKDWEVELQHTYREANSVADKLATLGHGRNFVI</sequence>
<dbReference type="PANTHER" id="PTHR47723:SF19">
    <property type="entry name" value="POLYNUCLEOTIDYL TRANSFERASE, RIBONUCLEASE H-LIKE SUPERFAMILY PROTEIN"/>
    <property type="match status" value="1"/>
</dbReference>